<comment type="similarity">
    <text evidence="1">Belongs to the 'phage' integrase family.</text>
</comment>
<dbReference type="SUPFAM" id="SSF56349">
    <property type="entry name" value="DNA breaking-rejoining enzymes"/>
    <property type="match status" value="1"/>
</dbReference>
<dbReference type="InterPro" id="IPR013762">
    <property type="entry name" value="Integrase-like_cat_sf"/>
</dbReference>
<gene>
    <name evidence="5" type="ORF">JCM21142_1643</name>
</gene>
<dbReference type="GO" id="GO:0003677">
    <property type="term" value="F:DNA binding"/>
    <property type="evidence" value="ECO:0007669"/>
    <property type="project" value="UniProtKB-KW"/>
</dbReference>
<evidence type="ECO:0000313" key="5">
    <source>
        <dbReference type="EMBL" id="GAF02018.1"/>
    </source>
</evidence>
<evidence type="ECO:0000313" key="6">
    <source>
        <dbReference type="Proteomes" id="UP000019402"/>
    </source>
</evidence>
<keyword evidence="2" id="KW-0238">DNA-binding</keyword>
<dbReference type="InterPro" id="IPR002104">
    <property type="entry name" value="Integrase_catalytic"/>
</dbReference>
<accession>W7Y355</accession>
<dbReference type="PANTHER" id="PTHR30349">
    <property type="entry name" value="PHAGE INTEGRASE-RELATED"/>
    <property type="match status" value="1"/>
</dbReference>
<dbReference type="AlphaFoldDB" id="W7Y355"/>
<comment type="caution">
    <text evidence="5">The sequence shown here is derived from an EMBL/GenBank/DDBJ whole genome shotgun (WGS) entry which is preliminary data.</text>
</comment>
<protein>
    <submittedName>
        <fullName evidence="5">Tyrosine recombinase XerD</fullName>
    </submittedName>
</protein>
<dbReference type="GO" id="GO:0006310">
    <property type="term" value="P:DNA recombination"/>
    <property type="evidence" value="ECO:0007669"/>
    <property type="project" value="UniProtKB-KW"/>
</dbReference>
<dbReference type="RefSeq" id="WP_052343060.1">
    <property type="nucleotide sequence ID" value="NZ_BAMD01000004.1"/>
</dbReference>
<dbReference type="Pfam" id="PF00589">
    <property type="entry name" value="Phage_integrase"/>
    <property type="match status" value="1"/>
</dbReference>
<keyword evidence="6" id="KW-1185">Reference proteome</keyword>
<evidence type="ECO:0000256" key="1">
    <source>
        <dbReference type="ARBA" id="ARBA00008857"/>
    </source>
</evidence>
<reference evidence="5 6" key="1">
    <citation type="journal article" date="2014" name="Genome Announc.">
        <title>Draft Genome Sequence of Cytophaga fermentans JCM 21142T, a Facultative Anaerobe Isolated from Marine Mud.</title>
        <authorList>
            <person name="Starns D."/>
            <person name="Oshima K."/>
            <person name="Suda W."/>
            <person name="Iino T."/>
            <person name="Yuki M."/>
            <person name="Inoue J."/>
            <person name="Kitamura K."/>
            <person name="Iida T."/>
            <person name="Darby A."/>
            <person name="Hattori M."/>
            <person name="Ohkuma M."/>
        </authorList>
    </citation>
    <scope>NUCLEOTIDE SEQUENCE [LARGE SCALE GENOMIC DNA]</scope>
    <source>
        <strain evidence="5 6">JCM 21142</strain>
    </source>
</reference>
<feature type="domain" description="Tyr recombinase" evidence="4">
    <location>
        <begin position="1"/>
        <end position="111"/>
    </location>
</feature>
<dbReference type="eggNOG" id="COG4974">
    <property type="taxonomic scope" value="Bacteria"/>
</dbReference>
<dbReference type="InterPro" id="IPR011010">
    <property type="entry name" value="DNA_brk_join_enz"/>
</dbReference>
<evidence type="ECO:0000256" key="2">
    <source>
        <dbReference type="ARBA" id="ARBA00023125"/>
    </source>
</evidence>
<dbReference type="Gene3D" id="1.10.443.10">
    <property type="entry name" value="Intergrase catalytic core"/>
    <property type="match status" value="1"/>
</dbReference>
<keyword evidence="3" id="KW-0233">DNA recombination</keyword>
<proteinExistence type="inferred from homology"/>
<evidence type="ECO:0000256" key="3">
    <source>
        <dbReference type="ARBA" id="ARBA00023172"/>
    </source>
</evidence>
<dbReference type="STRING" id="869213.GCA_000517085_01470"/>
<dbReference type="Proteomes" id="UP000019402">
    <property type="component" value="Unassembled WGS sequence"/>
</dbReference>
<dbReference type="PROSITE" id="PS51898">
    <property type="entry name" value="TYR_RECOMBINASE"/>
    <property type="match status" value="1"/>
</dbReference>
<dbReference type="InterPro" id="IPR050090">
    <property type="entry name" value="Tyrosine_recombinase_XerCD"/>
</dbReference>
<dbReference type="GO" id="GO:0015074">
    <property type="term" value="P:DNA integration"/>
    <property type="evidence" value="ECO:0007669"/>
    <property type="project" value="InterPro"/>
</dbReference>
<evidence type="ECO:0000259" key="4">
    <source>
        <dbReference type="PROSITE" id="PS51898"/>
    </source>
</evidence>
<sequence>MPKKKLKFVENALDRSREYYKQYKPKYYLFEGQKGEQYSSSSAQRVLKNAVNKVGLKKHVVLHTLRYRFATHLLENGTDIRYIQELLGHSSPTTTMIYTHVTETSIRKIKDPFDNM</sequence>
<dbReference type="PANTHER" id="PTHR30349:SF41">
    <property type="entry name" value="INTEGRASE_RECOMBINASE PROTEIN MJ0367-RELATED"/>
    <property type="match status" value="1"/>
</dbReference>
<organism evidence="5 6">
    <name type="scientific">Saccharicrinis fermentans DSM 9555 = JCM 21142</name>
    <dbReference type="NCBI Taxonomy" id="869213"/>
    <lineage>
        <taxon>Bacteria</taxon>
        <taxon>Pseudomonadati</taxon>
        <taxon>Bacteroidota</taxon>
        <taxon>Bacteroidia</taxon>
        <taxon>Marinilabiliales</taxon>
        <taxon>Marinilabiliaceae</taxon>
        <taxon>Saccharicrinis</taxon>
    </lineage>
</organism>
<dbReference type="EMBL" id="BAMD01000004">
    <property type="protein sequence ID" value="GAF02018.1"/>
    <property type="molecule type" value="Genomic_DNA"/>
</dbReference>
<name>W7Y355_9BACT</name>